<evidence type="ECO:0000256" key="1">
    <source>
        <dbReference type="ARBA" id="ARBA00004651"/>
    </source>
</evidence>
<proteinExistence type="inferred from homology"/>
<dbReference type="InterPro" id="IPR006135">
    <property type="entry name" value="T3SS_substrate_exporter"/>
</dbReference>
<keyword evidence="6 10" id="KW-1133">Transmembrane helix</keyword>
<comment type="function">
    <text evidence="9">Required for formation of the rod structure in the basal body of the flagellar apparatus. Together with FliI and FliH, may constitute the export apparatus of flagellin.</text>
</comment>
<keyword evidence="5 10" id="KW-0812">Transmembrane</keyword>
<dbReference type="InterPro" id="IPR029025">
    <property type="entry name" value="T3SS_substrate_exporter_C"/>
</dbReference>
<evidence type="ECO:0000313" key="12">
    <source>
        <dbReference type="Proteomes" id="UP000046187"/>
    </source>
</evidence>
<name>A0A0K2ZBT4_9XANT</name>
<gene>
    <name evidence="11" type="primary">hrcU</name>
    <name evidence="11" type="ORF">XTALMG727_0174</name>
</gene>
<dbReference type="RefSeq" id="WP_053833858.1">
    <property type="nucleotide sequence ID" value="NZ_CXOI01000004.1"/>
</dbReference>
<evidence type="ECO:0000256" key="5">
    <source>
        <dbReference type="ARBA" id="ARBA00022692"/>
    </source>
</evidence>
<evidence type="ECO:0000256" key="6">
    <source>
        <dbReference type="ARBA" id="ARBA00022989"/>
    </source>
</evidence>
<evidence type="ECO:0000256" key="8">
    <source>
        <dbReference type="ARBA" id="ARBA00023225"/>
    </source>
</evidence>
<dbReference type="InterPro" id="IPR006307">
    <property type="entry name" value="BsaZ-like"/>
</dbReference>
<comment type="subcellular location">
    <subcellularLocation>
        <location evidence="1">Cell membrane</location>
        <topology evidence="1">Multi-pass membrane protein</topology>
    </subcellularLocation>
</comment>
<evidence type="ECO:0000256" key="2">
    <source>
        <dbReference type="ARBA" id="ARBA00010690"/>
    </source>
</evidence>
<evidence type="ECO:0000256" key="7">
    <source>
        <dbReference type="ARBA" id="ARBA00023136"/>
    </source>
</evidence>
<dbReference type="Gene3D" id="3.40.1690.10">
    <property type="entry name" value="secretion proteins EscU"/>
    <property type="match status" value="1"/>
</dbReference>
<keyword evidence="12" id="KW-1185">Reference proteome</keyword>
<feature type="transmembrane region" description="Helical" evidence="10">
    <location>
        <begin position="83"/>
        <end position="104"/>
    </location>
</feature>
<keyword evidence="4" id="KW-1003">Cell membrane</keyword>
<protein>
    <recommendedName>
        <fullName evidence="3">Flagellar biosynthetic protein FlhB</fullName>
    </recommendedName>
</protein>
<dbReference type="AlphaFoldDB" id="A0A0K2ZBT4"/>
<dbReference type="Pfam" id="PF01312">
    <property type="entry name" value="Bac_export_2"/>
    <property type="match status" value="1"/>
</dbReference>
<dbReference type="PRINTS" id="PR00950">
    <property type="entry name" value="TYPE3IMSPROT"/>
</dbReference>
<dbReference type="SUPFAM" id="SSF160544">
    <property type="entry name" value="EscU C-terminal domain-like"/>
    <property type="match status" value="1"/>
</dbReference>
<feature type="transmembrane region" description="Helical" evidence="10">
    <location>
        <begin position="183"/>
        <end position="205"/>
    </location>
</feature>
<dbReference type="GO" id="GO:0009306">
    <property type="term" value="P:protein secretion"/>
    <property type="evidence" value="ECO:0007669"/>
    <property type="project" value="InterPro"/>
</dbReference>
<keyword evidence="7 10" id="KW-0472">Membrane</keyword>
<evidence type="ECO:0000313" key="11">
    <source>
        <dbReference type="EMBL" id="CTP82338.1"/>
    </source>
</evidence>
<dbReference type="NCBIfam" id="TIGR01404">
    <property type="entry name" value="FlhB_rel_III"/>
    <property type="match status" value="1"/>
</dbReference>
<feature type="transmembrane region" description="Helical" evidence="10">
    <location>
        <begin position="144"/>
        <end position="171"/>
    </location>
</feature>
<evidence type="ECO:0000256" key="10">
    <source>
        <dbReference type="SAM" id="Phobius"/>
    </source>
</evidence>
<keyword evidence="8" id="KW-0813">Transport</keyword>
<dbReference type="GO" id="GO:0005886">
    <property type="term" value="C:plasma membrane"/>
    <property type="evidence" value="ECO:0007669"/>
    <property type="project" value="UniProtKB-SubCell"/>
</dbReference>
<evidence type="ECO:0000256" key="9">
    <source>
        <dbReference type="ARBA" id="ARBA00025078"/>
    </source>
</evidence>
<sequence length="354" mass="38528">MSDEKTEEPTEKKLQDARRDGEVAFSQDAGMAAGAICAVLAMQISSSFLGEHLRALLHLALDLGNSRDDTALRQTMLRMGVEAAWLALPLMLAIAAGPLFVGLMQTRFNVSFKKLEPKLDALNPVTGLKRIFSARTLTDLIKMLVKAVAIGVILWKGVEGLMPLLLGTAYLPLLDIAQIGWQVLVRLLAITCVILLVVAGIDVGLQQWLFVRDHRMSKDEVKRENKDVEGDPEIKGKRKQFAQELLFSDPRQRLANAKAVVVNPTHYAVAIAYSPEFGVPQVVAKGEDEAALALREAAMAQGLPIIANPPLARALYKVELDAAIPDELFAVVAAVLRWVDGLVQTPPDAAPDLH</sequence>
<keyword evidence="8" id="KW-1006">Bacterial flagellum protein export</keyword>
<evidence type="ECO:0000256" key="3">
    <source>
        <dbReference type="ARBA" id="ARBA00021622"/>
    </source>
</evidence>
<accession>A0A0K2ZBT4</accession>
<comment type="similarity">
    <text evidence="2">Belongs to the type III secretion exporter family.</text>
</comment>
<evidence type="ECO:0000256" key="4">
    <source>
        <dbReference type="ARBA" id="ARBA00022475"/>
    </source>
</evidence>
<dbReference type="Proteomes" id="UP000046187">
    <property type="component" value="Unassembled WGS sequence"/>
</dbReference>
<dbReference type="PANTHER" id="PTHR30531">
    <property type="entry name" value="FLAGELLAR BIOSYNTHETIC PROTEIN FLHB"/>
    <property type="match status" value="1"/>
</dbReference>
<dbReference type="PANTHER" id="PTHR30531:SF12">
    <property type="entry name" value="FLAGELLAR BIOSYNTHETIC PROTEIN FLHB"/>
    <property type="match status" value="1"/>
</dbReference>
<keyword evidence="8" id="KW-0653">Protein transport</keyword>
<reference evidence="12" key="1">
    <citation type="submission" date="2015-07" db="EMBL/GenBank/DDBJ databases">
        <authorList>
            <person name="Wibberg D."/>
        </authorList>
    </citation>
    <scope>NUCLEOTIDE SEQUENCE [LARGE SCALE GENOMIC DNA]</scope>
</reference>
<dbReference type="EMBL" id="CXOI01000004">
    <property type="protein sequence ID" value="CTP82338.1"/>
    <property type="molecule type" value="Genomic_DNA"/>
</dbReference>
<organism evidence="11 12">
    <name type="scientific">Xanthomonas graminis pv. arrhenatheri LMG 727</name>
    <dbReference type="NCBI Taxonomy" id="1195923"/>
    <lineage>
        <taxon>Bacteria</taxon>
        <taxon>Pseudomonadati</taxon>
        <taxon>Pseudomonadota</taxon>
        <taxon>Gammaproteobacteria</taxon>
        <taxon>Lysobacterales</taxon>
        <taxon>Lysobacteraceae</taxon>
        <taxon>Xanthomonas</taxon>
        <taxon>Xanthomonas translucens group</taxon>
        <taxon>Xanthomonas graminis</taxon>
    </lineage>
</organism>